<accession>A0A2K9H9F0</accession>
<dbReference type="RefSeq" id="WP_089367235.1">
    <property type="nucleotide sequence ID" value="NZ_CAUTTV010000019.1"/>
</dbReference>
<organism evidence="1 2">
    <name type="scientific">Prevotella jejuni</name>
    <dbReference type="NCBI Taxonomy" id="1177574"/>
    <lineage>
        <taxon>Bacteria</taxon>
        <taxon>Pseudomonadati</taxon>
        <taxon>Bacteroidota</taxon>
        <taxon>Bacteroidia</taxon>
        <taxon>Bacteroidales</taxon>
        <taxon>Prevotellaceae</taxon>
        <taxon>Prevotella</taxon>
    </lineage>
</organism>
<dbReference type="EMBL" id="FZNZ01000051">
    <property type="protein sequence ID" value="SNS14850.1"/>
    <property type="molecule type" value="Genomic_DNA"/>
</dbReference>
<evidence type="ECO:0000313" key="2">
    <source>
        <dbReference type="Proteomes" id="UP000198427"/>
    </source>
</evidence>
<comment type="caution">
    <text evidence="1">The sequence shown here is derived from an EMBL/GenBank/DDBJ whole genome shotgun (WGS) entry which is preliminary data.</text>
</comment>
<dbReference type="Proteomes" id="UP000198427">
    <property type="component" value="Unassembled WGS sequence"/>
</dbReference>
<evidence type="ECO:0000313" key="1">
    <source>
        <dbReference type="EMBL" id="SNS14850.1"/>
    </source>
</evidence>
<gene>
    <name evidence="1" type="ORF">SAMN06265364_1512</name>
</gene>
<sequence>MGEFFGSIYTALFEGLFGINLADYLWGVTSQDGANLYIGIGLWMFGVSLLVAVLFYYIINHPRLNTWWGWGIFMIINAAVNFCLGIWWTLSDLWAGDMEVYDKETRQMVTFVTEGDCLSFGIANAILSLFAFFIISMAIKWKSTNVSQAPFNK</sequence>
<protein>
    <submittedName>
        <fullName evidence="1">Uncharacterized protein</fullName>
    </submittedName>
</protein>
<dbReference type="GeneID" id="94029107"/>
<dbReference type="AlphaFoldDB" id="A0A2K9H9F0"/>
<proteinExistence type="predicted"/>
<dbReference type="OrthoDB" id="1100667at2"/>
<keyword evidence="2" id="KW-1185">Reference proteome</keyword>
<name>A0A2K9H9F0_9BACT</name>
<dbReference type="KEGG" id="pje:CRM71_06765"/>
<reference evidence="1 2" key="1">
    <citation type="submission" date="2017-06" db="EMBL/GenBank/DDBJ databases">
        <authorList>
            <person name="Varghese N."/>
            <person name="Submissions S."/>
        </authorList>
    </citation>
    <scope>NUCLEOTIDE SEQUENCE [LARGE SCALE GENOMIC DNA]</scope>
    <source>
        <strain evidence="1 2">DSM 26989</strain>
    </source>
</reference>